<proteinExistence type="predicted"/>
<evidence type="ECO:0000313" key="1">
    <source>
        <dbReference type="EMBL" id="KAF4132132.1"/>
    </source>
</evidence>
<organism evidence="1 2">
    <name type="scientific">Phytophthora infestans</name>
    <name type="common">Potato late blight agent</name>
    <name type="synonym">Botrytis infestans</name>
    <dbReference type="NCBI Taxonomy" id="4787"/>
    <lineage>
        <taxon>Eukaryota</taxon>
        <taxon>Sar</taxon>
        <taxon>Stramenopiles</taxon>
        <taxon>Oomycota</taxon>
        <taxon>Peronosporomycetes</taxon>
        <taxon>Peronosporales</taxon>
        <taxon>Peronosporaceae</taxon>
        <taxon>Phytophthora</taxon>
    </lineage>
</organism>
<feature type="non-terminal residue" evidence="1">
    <location>
        <position position="208"/>
    </location>
</feature>
<dbReference type="Proteomes" id="UP000704712">
    <property type="component" value="Unassembled WGS sequence"/>
</dbReference>
<accession>A0A8S9TX89</accession>
<dbReference type="EMBL" id="JAACNO010002609">
    <property type="protein sequence ID" value="KAF4132132.1"/>
    <property type="molecule type" value="Genomic_DNA"/>
</dbReference>
<reference evidence="1" key="1">
    <citation type="submission" date="2020-03" db="EMBL/GenBank/DDBJ databases">
        <title>Hybrid Assembly of Korean Phytophthora infestans isolates.</title>
        <authorList>
            <person name="Prokchorchik M."/>
            <person name="Lee Y."/>
            <person name="Seo J."/>
            <person name="Cho J.-H."/>
            <person name="Park Y.-E."/>
            <person name="Jang D.-C."/>
            <person name="Im J.-S."/>
            <person name="Choi J.-G."/>
            <person name="Park H.-J."/>
            <person name="Lee G.-B."/>
            <person name="Lee Y.-G."/>
            <person name="Hong S.-Y."/>
            <person name="Cho K."/>
            <person name="Sohn K.H."/>
        </authorList>
    </citation>
    <scope>NUCLEOTIDE SEQUENCE</scope>
    <source>
        <strain evidence="1">KR_2_A2</strain>
    </source>
</reference>
<evidence type="ECO:0000313" key="2">
    <source>
        <dbReference type="Proteomes" id="UP000704712"/>
    </source>
</evidence>
<protein>
    <submittedName>
        <fullName evidence="1">Uncharacterized protein</fullName>
    </submittedName>
</protein>
<sequence>SSTVLLWTLASKTRKCTKRSKPSSMDISNSCIHKYLFLNRLVSIGWKAFSCQRSAGKCIEDTAITNQQHVVAILAANSRERTASWYHAQVVIYQIQLDTVDNLVDAFRREFGTPDQQFRLRAEHKACHQRGPVEDNIHELSAMDQADRLCDVPKSEKRKEVIYLQCGTLEEAIAAAQFLEPTPTRIKAVLVAPIIVQVPIGQHLTVLH</sequence>
<comment type="caution">
    <text evidence="1">The sequence shown here is derived from an EMBL/GenBank/DDBJ whole genome shotgun (WGS) entry which is preliminary data.</text>
</comment>
<gene>
    <name evidence="1" type="ORF">GN958_ATG18680</name>
</gene>
<dbReference type="AlphaFoldDB" id="A0A8S9TX89"/>
<name>A0A8S9TX89_PHYIN</name>